<dbReference type="Pfam" id="PF01136">
    <property type="entry name" value="Peptidase_U32"/>
    <property type="match status" value="1"/>
</dbReference>
<evidence type="ECO:0000259" key="1">
    <source>
        <dbReference type="Pfam" id="PF12392"/>
    </source>
</evidence>
<feature type="domain" description="Peptidase U32 collagenase" evidence="1">
    <location>
        <begin position="381"/>
        <end position="496"/>
    </location>
</feature>
<evidence type="ECO:0000313" key="3">
    <source>
        <dbReference type="Proteomes" id="UP000245535"/>
    </source>
</evidence>
<keyword evidence="2" id="KW-0378">Hydrolase</keyword>
<evidence type="ECO:0000313" key="2">
    <source>
        <dbReference type="EMBL" id="PWJ44379.1"/>
    </source>
</evidence>
<keyword evidence="2" id="KW-0645">Protease</keyword>
<dbReference type="PANTHER" id="PTHR30217">
    <property type="entry name" value="PEPTIDASE U32 FAMILY"/>
    <property type="match status" value="1"/>
</dbReference>
<comment type="caution">
    <text evidence="2">The sequence shown here is derived from an EMBL/GenBank/DDBJ whole genome shotgun (WGS) entry which is preliminary data.</text>
</comment>
<dbReference type="InterPro" id="IPR001539">
    <property type="entry name" value="Peptidase_U32"/>
</dbReference>
<dbReference type="OrthoDB" id="9807498at2"/>
<sequence>MRKLELLAPAKNLEQGKIAINYGADALYIGANQFGARANASNSLEDIEALIQYAHRFNAQVFVTLNTLLYEQEIRKAQTLIDRLYQMGADALIIQDMGLLELDLPPIPLHASTQTHNYELPKIQFMEKAGFDRVVLARELSLAQIQEIQQNTNVELEYFVAGALCVSFSGQCYMSHAIGKRSANRGECAQPCRLKYQMTDRDEQIIEKDKHLLSLKDLNLSHRVDELAKAGITSFKIEGRLKGPDYVKNMVTQFRKELDDCMEKDASFIPASSGKVVQTKFDADLEKTFNRGFTSYFLDGREGDQITSFDSPKSRGKLVGKVKQVGNKFFTLDNDTPFANGDGIMFWDRKKTAFVGTKINTVDGNKLFPMSMNGIRNGLEIFRNHDHQFEKTLLQDQSRRVLDVKISLSEYDGKFLLEATDKDQNTVTSTFEAQVELAQKEDVALKNIEKQLSKSGDSDFYISEVAIQTSKMYFFPASMLNQWRREVLDKLAEKRINSYPKPIRQNFPQEVSFPSATLDHHGNILNSLAESFYKKHGVDSLEKGFELQKDAKGKTVMTTKHCLKYEYGFCKKFGDKKPKDGVKMPYRLRQGDYSFRLAFDCKQCVMKLIME</sequence>
<dbReference type="Pfam" id="PF12392">
    <property type="entry name" value="DUF3656"/>
    <property type="match status" value="1"/>
</dbReference>
<dbReference type="PANTHER" id="PTHR30217:SF10">
    <property type="entry name" value="23S RRNA 5-HYDROXYCYTIDINE C2501 SYNTHASE"/>
    <property type="match status" value="1"/>
</dbReference>
<reference evidence="2 3" key="1">
    <citation type="submission" date="2018-03" db="EMBL/GenBank/DDBJ databases">
        <title>Genomic Encyclopedia of Archaeal and Bacterial Type Strains, Phase II (KMG-II): from individual species to whole genera.</title>
        <authorList>
            <person name="Goeker M."/>
        </authorList>
    </citation>
    <scope>NUCLEOTIDE SEQUENCE [LARGE SCALE GENOMIC DNA]</scope>
    <source>
        <strain evidence="2 3">DSM 28229</strain>
    </source>
</reference>
<dbReference type="AlphaFoldDB" id="A0A315ZGT7"/>
<dbReference type="GO" id="GO:0006508">
    <property type="term" value="P:proteolysis"/>
    <property type="evidence" value="ECO:0007669"/>
    <property type="project" value="UniProtKB-KW"/>
</dbReference>
<dbReference type="EMBL" id="QGDO01000001">
    <property type="protein sequence ID" value="PWJ44379.1"/>
    <property type="molecule type" value="Genomic_DNA"/>
</dbReference>
<proteinExistence type="predicted"/>
<dbReference type="RefSeq" id="WP_109615872.1">
    <property type="nucleotide sequence ID" value="NZ_QGDO01000001.1"/>
</dbReference>
<name>A0A315ZGT7_SEDFL</name>
<organism evidence="2 3">
    <name type="scientific">Sediminitomix flava</name>
    <dbReference type="NCBI Taxonomy" id="379075"/>
    <lineage>
        <taxon>Bacteria</taxon>
        <taxon>Pseudomonadati</taxon>
        <taxon>Bacteroidota</taxon>
        <taxon>Cytophagia</taxon>
        <taxon>Cytophagales</taxon>
        <taxon>Flammeovirgaceae</taxon>
        <taxon>Sediminitomix</taxon>
    </lineage>
</organism>
<accession>A0A315ZGT7</accession>
<protein>
    <submittedName>
        <fullName evidence="2">Putative protease</fullName>
    </submittedName>
</protein>
<dbReference type="PROSITE" id="PS01276">
    <property type="entry name" value="PEPTIDASE_U32"/>
    <property type="match status" value="1"/>
</dbReference>
<keyword evidence="3" id="KW-1185">Reference proteome</keyword>
<dbReference type="InterPro" id="IPR020988">
    <property type="entry name" value="Pept_U32_collagenase"/>
</dbReference>
<dbReference type="Proteomes" id="UP000245535">
    <property type="component" value="Unassembled WGS sequence"/>
</dbReference>
<gene>
    <name evidence="2" type="ORF">BC781_101729</name>
</gene>
<dbReference type="GO" id="GO:0008233">
    <property type="term" value="F:peptidase activity"/>
    <property type="evidence" value="ECO:0007669"/>
    <property type="project" value="UniProtKB-KW"/>
</dbReference>
<dbReference type="InterPro" id="IPR051454">
    <property type="entry name" value="RNA/ubiquinone_mod_enzymes"/>
</dbReference>